<name>A0ABN8Y3Z0_RANTA</name>
<gene>
    <name evidence="1" type="ORF">MRATA1EN1_LOCUS3523</name>
</gene>
<proteinExistence type="predicted"/>
<accession>A0ABN8Y3Z0</accession>
<evidence type="ECO:0000313" key="1">
    <source>
        <dbReference type="EMBL" id="CAI9154561.1"/>
    </source>
</evidence>
<sequence length="100" mass="10567">MRAKAAVLPDLLTLGLMAGYTDKGGGSPTDVGMGTDKALLGSLTQGNRPHLQYKSSSKSPYWSTRAPVVDNFAPLPKVLLQLQPSLFDSSSYSLVTSQPA</sequence>
<dbReference type="EMBL" id="OX459947">
    <property type="protein sequence ID" value="CAI9154561.1"/>
    <property type="molecule type" value="Genomic_DNA"/>
</dbReference>
<evidence type="ECO:0000313" key="2">
    <source>
        <dbReference type="Proteomes" id="UP001176941"/>
    </source>
</evidence>
<dbReference type="Proteomes" id="UP001176941">
    <property type="component" value="Chromosome 11"/>
</dbReference>
<reference evidence="1" key="1">
    <citation type="submission" date="2023-04" db="EMBL/GenBank/DDBJ databases">
        <authorList>
            <consortium name="ELIXIR-Norway"/>
        </authorList>
    </citation>
    <scope>NUCLEOTIDE SEQUENCE [LARGE SCALE GENOMIC DNA]</scope>
</reference>
<organism evidence="1 2">
    <name type="scientific">Rangifer tarandus platyrhynchus</name>
    <name type="common">Svalbard reindeer</name>
    <dbReference type="NCBI Taxonomy" id="3082113"/>
    <lineage>
        <taxon>Eukaryota</taxon>
        <taxon>Metazoa</taxon>
        <taxon>Chordata</taxon>
        <taxon>Craniata</taxon>
        <taxon>Vertebrata</taxon>
        <taxon>Euteleostomi</taxon>
        <taxon>Mammalia</taxon>
        <taxon>Eutheria</taxon>
        <taxon>Laurasiatheria</taxon>
        <taxon>Artiodactyla</taxon>
        <taxon>Ruminantia</taxon>
        <taxon>Pecora</taxon>
        <taxon>Cervidae</taxon>
        <taxon>Odocoileinae</taxon>
        <taxon>Rangifer</taxon>
    </lineage>
</organism>
<protein>
    <submittedName>
        <fullName evidence="1">Uncharacterized protein</fullName>
    </submittedName>
</protein>
<keyword evidence="2" id="KW-1185">Reference proteome</keyword>